<dbReference type="EMBL" id="CP002691">
    <property type="protein sequence ID" value="AEE52051.1"/>
    <property type="molecule type" value="Genomic_DNA"/>
</dbReference>
<dbReference type="CDD" id="cd00130">
    <property type="entry name" value="PAS"/>
    <property type="match status" value="1"/>
</dbReference>
<dbReference type="SMART" id="SM00065">
    <property type="entry name" value="GAF"/>
    <property type="match status" value="1"/>
</dbReference>
<dbReference type="PROSITE" id="PS50112">
    <property type="entry name" value="PAS"/>
    <property type="match status" value="1"/>
</dbReference>
<dbReference type="Pfam" id="PF06580">
    <property type="entry name" value="His_kinase"/>
    <property type="match status" value="1"/>
</dbReference>
<dbReference type="PANTHER" id="PTHR34220:SF7">
    <property type="entry name" value="SENSOR HISTIDINE KINASE YPDA"/>
    <property type="match status" value="1"/>
</dbReference>
<proteinExistence type="predicted"/>
<dbReference type="SMART" id="SM00091">
    <property type="entry name" value="PAS"/>
    <property type="match status" value="2"/>
</dbReference>
<dbReference type="PANTHER" id="PTHR34220">
    <property type="entry name" value="SENSOR HISTIDINE KINASE YPDA"/>
    <property type="match status" value="1"/>
</dbReference>
<organism evidence="3 4">
    <name type="scientific">Haliscomenobacter hydrossis (strain ATCC 27775 / DSM 1100 / LMG 10767 / O)</name>
    <dbReference type="NCBI Taxonomy" id="760192"/>
    <lineage>
        <taxon>Bacteria</taxon>
        <taxon>Pseudomonadati</taxon>
        <taxon>Bacteroidota</taxon>
        <taxon>Saprospiria</taxon>
        <taxon>Saprospirales</taxon>
        <taxon>Haliscomenobacteraceae</taxon>
        <taxon>Haliscomenobacter</taxon>
    </lineage>
</organism>
<dbReference type="STRING" id="760192.Halhy_4206"/>
<dbReference type="InterPro" id="IPR000700">
    <property type="entry name" value="PAS-assoc_C"/>
</dbReference>
<accession>F4L5U1</accession>
<dbReference type="InterPro" id="IPR000014">
    <property type="entry name" value="PAS"/>
</dbReference>
<protein>
    <submittedName>
        <fullName evidence="3">Signal transduction histidine kinase</fullName>
    </submittedName>
</protein>
<keyword evidence="3" id="KW-0418">Kinase</keyword>
<dbReference type="InterPro" id="IPR003018">
    <property type="entry name" value="GAF"/>
</dbReference>
<dbReference type="Proteomes" id="UP000008461">
    <property type="component" value="Chromosome"/>
</dbReference>
<keyword evidence="3" id="KW-0808">Transferase</keyword>
<evidence type="ECO:0000313" key="3">
    <source>
        <dbReference type="EMBL" id="AEE52051.1"/>
    </source>
</evidence>
<dbReference type="OrthoDB" id="9809908at2"/>
<dbReference type="InterPro" id="IPR010559">
    <property type="entry name" value="Sig_transdc_His_kin_internal"/>
</dbReference>
<dbReference type="Pfam" id="PF01590">
    <property type="entry name" value="GAF"/>
    <property type="match status" value="1"/>
</dbReference>
<dbReference type="eggNOG" id="COG2203">
    <property type="taxonomic scope" value="Bacteria"/>
</dbReference>
<dbReference type="GO" id="GO:0016020">
    <property type="term" value="C:membrane"/>
    <property type="evidence" value="ECO:0007669"/>
    <property type="project" value="InterPro"/>
</dbReference>
<dbReference type="GO" id="GO:0000155">
    <property type="term" value="F:phosphorelay sensor kinase activity"/>
    <property type="evidence" value="ECO:0007669"/>
    <property type="project" value="InterPro"/>
</dbReference>
<dbReference type="SUPFAM" id="SSF55785">
    <property type="entry name" value="PYP-like sensor domain (PAS domain)"/>
    <property type="match status" value="2"/>
</dbReference>
<dbReference type="eggNOG" id="COG2972">
    <property type="taxonomic scope" value="Bacteria"/>
</dbReference>
<reference key="2">
    <citation type="submission" date="2011-04" db="EMBL/GenBank/DDBJ databases">
        <title>Complete sequence of chromosome of Haliscomenobacter hydrossis DSM 1100.</title>
        <authorList>
            <consortium name="US DOE Joint Genome Institute (JGI-PGF)"/>
            <person name="Lucas S."/>
            <person name="Han J."/>
            <person name="Lapidus A."/>
            <person name="Bruce D."/>
            <person name="Goodwin L."/>
            <person name="Pitluck S."/>
            <person name="Peters L."/>
            <person name="Kyrpides N."/>
            <person name="Mavromatis K."/>
            <person name="Ivanova N."/>
            <person name="Ovchinnikova G."/>
            <person name="Pagani I."/>
            <person name="Daligault H."/>
            <person name="Detter J.C."/>
            <person name="Han C."/>
            <person name="Land M."/>
            <person name="Hauser L."/>
            <person name="Markowitz V."/>
            <person name="Cheng J.-F."/>
            <person name="Hugenholtz P."/>
            <person name="Woyke T."/>
            <person name="Wu D."/>
            <person name="Verbarg S."/>
            <person name="Frueling A."/>
            <person name="Brambilla E."/>
            <person name="Klenk H.-P."/>
            <person name="Eisen J.A."/>
        </authorList>
    </citation>
    <scope>NUCLEOTIDE SEQUENCE</scope>
    <source>
        <strain>DSM 1100</strain>
    </source>
</reference>
<dbReference type="PROSITE" id="PS50113">
    <property type="entry name" value="PAC"/>
    <property type="match status" value="1"/>
</dbReference>
<dbReference type="InterPro" id="IPR013655">
    <property type="entry name" value="PAS_fold_3"/>
</dbReference>
<dbReference type="Gene3D" id="3.30.450.20">
    <property type="entry name" value="PAS domain"/>
    <property type="match status" value="2"/>
</dbReference>
<dbReference type="Pfam" id="PF08447">
    <property type="entry name" value="PAS_3"/>
    <property type="match status" value="1"/>
</dbReference>
<dbReference type="InterPro" id="IPR035965">
    <property type="entry name" value="PAS-like_dom_sf"/>
</dbReference>
<dbReference type="AlphaFoldDB" id="F4L5U1"/>
<evidence type="ECO:0000313" key="4">
    <source>
        <dbReference type="Proteomes" id="UP000008461"/>
    </source>
</evidence>
<feature type="domain" description="PAC" evidence="2">
    <location>
        <begin position="77"/>
        <end position="128"/>
    </location>
</feature>
<dbReference type="HOGENOM" id="CLU_439900_0_0_10"/>
<evidence type="ECO:0000259" key="1">
    <source>
        <dbReference type="PROSITE" id="PS50112"/>
    </source>
</evidence>
<dbReference type="Gene3D" id="3.30.450.40">
    <property type="match status" value="1"/>
</dbReference>
<gene>
    <name evidence="3" type="ordered locus">Halhy_4206</name>
</gene>
<dbReference type="KEGG" id="hhy:Halhy_4206"/>
<dbReference type="InterPro" id="IPR029016">
    <property type="entry name" value="GAF-like_dom_sf"/>
</dbReference>
<sequence length="621" mass="70970">METEGYFKTLIESINDLVQVIRSDGSIMYSSSQLESLGGYTNEEAAQLEPFQWIHPEDRACVITQFEAQKKAGFDHYQTDYRIITKSNAVKYVETKVVNALENPLVNGIIAVVRDVTQRVEAEETIRKPSQLYQIMTDISKRFLNQDVESATKYMLTHLGQFAVVDRAYVYTLDKERQHWDCIHEWRRPESDQFPSIFNQVGFPITQGRWMQEELAAGRIVNIGNLDEMPPEASETKDMFESDLTLSILLLPMLTNGQLIGFIGYDSVLEPKIWQEDDITALTICTEILTSAMLRSEAESATKQSLSVNAAIIESTAEGILVTDLDDNVIVYNTTFIDMWQIPAGALPLKKARVALQYALEKVENREELLEKASLAATNVDQPLTITAYFHNKRVIECISKPQIIEGKVVGRVWSNRDITSRILAEREERERGVAQAQFESLKNQINPHFLFNSLNVLASLVHVDTDLSEKFIDQLARSYRYLLEQKDNDLVLLKTEIDFVHSFTFLLKIRFEEKLKVNIRLDKETMGYYVAPLTLQLLIENAVKHNRISAKTPLVIDIYNEGDEFLVVSNNLQLRDKLLPSTGVGQNNIKSRYKLFTKTEVVFVANQDKYTVRIPFIKNA</sequence>
<evidence type="ECO:0000259" key="2">
    <source>
        <dbReference type="PROSITE" id="PS50113"/>
    </source>
</evidence>
<name>F4L5U1_HALH1</name>
<feature type="domain" description="PAS" evidence="1">
    <location>
        <begin position="3"/>
        <end position="73"/>
    </location>
</feature>
<dbReference type="NCBIfam" id="TIGR00229">
    <property type="entry name" value="sensory_box"/>
    <property type="match status" value="1"/>
</dbReference>
<dbReference type="InterPro" id="IPR050640">
    <property type="entry name" value="Bact_2-comp_sensor_kinase"/>
</dbReference>
<reference evidence="3 4" key="1">
    <citation type="journal article" date="2011" name="Stand. Genomic Sci.">
        <title>Complete genome sequence of Haliscomenobacter hydrossis type strain (O).</title>
        <authorList>
            <consortium name="US DOE Joint Genome Institute (JGI-PGF)"/>
            <person name="Daligault H."/>
            <person name="Lapidus A."/>
            <person name="Zeytun A."/>
            <person name="Nolan M."/>
            <person name="Lucas S."/>
            <person name="Del Rio T.G."/>
            <person name="Tice H."/>
            <person name="Cheng J.F."/>
            <person name="Tapia R."/>
            <person name="Han C."/>
            <person name="Goodwin L."/>
            <person name="Pitluck S."/>
            <person name="Liolios K."/>
            <person name="Pagani I."/>
            <person name="Ivanova N."/>
            <person name="Huntemann M."/>
            <person name="Mavromatis K."/>
            <person name="Mikhailova N."/>
            <person name="Pati A."/>
            <person name="Chen A."/>
            <person name="Palaniappan K."/>
            <person name="Land M."/>
            <person name="Hauser L."/>
            <person name="Brambilla E.M."/>
            <person name="Rohde M."/>
            <person name="Verbarg S."/>
            <person name="Goker M."/>
            <person name="Bristow J."/>
            <person name="Eisen J.A."/>
            <person name="Markowitz V."/>
            <person name="Hugenholtz P."/>
            <person name="Kyrpides N.C."/>
            <person name="Klenk H.P."/>
            <person name="Woyke T."/>
        </authorList>
    </citation>
    <scope>NUCLEOTIDE SEQUENCE [LARGE SCALE GENOMIC DNA]</scope>
    <source>
        <strain evidence="4">ATCC 27775 / DSM 1100 / LMG 10767 / O</strain>
    </source>
</reference>
<dbReference type="RefSeq" id="WP_013766589.1">
    <property type="nucleotide sequence ID" value="NC_015510.1"/>
</dbReference>
<dbReference type="SUPFAM" id="SSF55781">
    <property type="entry name" value="GAF domain-like"/>
    <property type="match status" value="1"/>
</dbReference>
<keyword evidence="4" id="KW-1185">Reference proteome</keyword>